<feature type="compositionally biased region" description="Pro residues" evidence="1">
    <location>
        <begin position="124"/>
        <end position="136"/>
    </location>
</feature>
<organism evidence="3 4">
    <name type="scientific">Tahibacter aquaticus</name>
    <dbReference type="NCBI Taxonomy" id="520092"/>
    <lineage>
        <taxon>Bacteria</taxon>
        <taxon>Pseudomonadati</taxon>
        <taxon>Pseudomonadota</taxon>
        <taxon>Gammaproteobacteria</taxon>
        <taxon>Lysobacterales</taxon>
        <taxon>Rhodanobacteraceae</taxon>
        <taxon>Tahibacter</taxon>
    </lineage>
</organism>
<protein>
    <recommendedName>
        <fullName evidence="5">Fibronectin type-III domain-containing protein</fullName>
    </recommendedName>
</protein>
<name>A0A4R6Z054_9GAMM</name>
<keyword evidence="4" id="KW-1185">Reference proteome</keyword>
<proteinExistence type="predicted"/>
<feature type="region of interest" description="Disordered" evidence="1">
    <location>
        <begin position="115"/>
        <end position="136"/>
    </location>
</feature>
<sequence>MNHLFRHLLLLSSLAMASTAQAECKPPASADGKPPQHRVHWTTRSEIQSASFDVFRGDSADGEFRKINPQPIPAAKNSIRPREYAYEDTAIDPCKAYFYYVEAVSLTGYRVKLSAPQQAGPKAGAPPAPSPAAPSH</sequence>
<evidence type="ECO:0000256" key="2">
    <source>
        <dbReference type="SAM" id="SignalP"/>
    </source>
</evidence>
<feature type="signal peptide" evidence="2">
    <location>
        <begin position="1"/>
        <end position="22"/>
    </location>
</feature>
<accession>A0A4R6Z054</accession>
<dbReference type="InterPro" id="IPR013783">
    <property type="entry name" value="Ig-like_fold"/>
</dbReference>
<reference evidence="3 4" key="1">
    <citation type="submission" date="2019-03" db="EMBL/GenBank/DDBJ databases">
        <title>Genomic Encyclopedia of Type Strains, Phase IV (KMG-IV): sequencing the most valuable type-strain genomes for metagenomic binning, comparative biology and taxonomic classification.</title>
        <authorList>
            <person name="Goeker M."/>
        </authorList>
    </citation>
    <scope>NUCLEOTIDE SEQUENCE [LARGE SCALE GENOMIC DNA]</scope>
    <source>
        <strain evidence="3 4">DSM 21667</strain>
    </source>
</reference>
<dbReference type="Gene3D" id="2.60.40.10">
    <property type="entry name" value="Immunoglobulins"/>
    <property type="match status" value="1"/>
</dbReference>
<keyword evidence="2" id="KW-0732">Signal</keyword>
<evidence type="ECO:0008006" key="5">
    <source>
        <dbReference type="Google" id="ProtNLM"/>
    </source>
</evidence>
<dbReference type="AlphaFoldDB" id="A0A4R6Z054"/>
<evidence type="ECO:0000313" key="3">
    <source>
        <dbReference type="EMBL" id="TDR44890.1"/>
    </source>
</evidence>
<dbReference type="RefSeq" id="WP_166653984.1">
    <property type="nucleotide sequence ID" value="NZ_SNZH01000005.1"/>
</dbReference>
<evidence type="ECO:0000256" key="1">
    <source>
        <dbReference type="SAM" id="MobiDB-lite"/>
    </source>
</evidence>
<dbReference type="Proteomes" id="UP000295293">
    <property type="component" value="Unassembled WGS sequence"/>
</dbReference>
<comment type="caution">
    <text evidence="3">The sequence shown here is derived from an EMBL/GenBank/DDBJ whole genome shotgun (WGS) entry which is preliminary data.</text>
</comment>
<evidence type="ECO:0000313" key="4">
    <source>
        <dbReference type="Proteomes" id="UP000295293"/>
    </source>
</evidence>
<dbReference type="EMBL" id="SNZH01000005">
    <property type="protein sequence ID" value="TDR44890.1"/>
    <property type="molecule type" value="Genomic_DNA"/>
</dbReference>
<gene>
    <name evidence="3" type="ORF">DFR29_10571</name>
</gene>
<feature type="chain" id="PRO_5020689779" description="Fibronectin type-III domain-containing protein" evidence="2">
    <location>
        <begin position="23"/>
        <end position="136"/>
    </location>
</feature>